<keyword evidence="4" id="KW-1185">Reference proteome</keyword>
<feature type="transmembrane region" description="Helical" evidence="1">
    <location>
        <begin position="39"/>
        <end position="63"/>
    </location>
</feature>
<proteinExistence type="predicted"/>
<accession>A0A511HNG3</accession>
<evidence type="ECO:0000313" key="5">
    <source>
        <dbReference type="Proteomes" id="UP000321224"/>
    </source>
</evidence>
<evidence type="ECO:0000313" key="4">
    <source>
        <dbReference type="Proteomes" id="UP000198717"/>
    </source>
</evidence>
<sequence length="88" mass="9182">MNLIEPCVLAGAVVGTLTGAVLGFPHGLLWGLGGMAAGLVGGVLVLPFVILFLVMAGMALFFWPRHLLRRLRGTQPGADDAPRGHGEH</sequence>
<dbReference type="AlphaFoldDB" id="A0A511HNG3"/>
<gene>
    <name evidence="2" type="ORF">MVI01_58230</name>
    <name evidence="3" type="ORF">SAMN04488504_114113</name>
</gene>
<name>A0A511HNG3_9BACT</name>
<dbReference type="Proteomes" id="UP000198717">
    <property type="component" value="Unassembled WGS sequence"/>
</dbReference>
<organism evidence="2 5">
    <name type="scientific">Myxococcus virescens</name>
    <dbReference type="NCBI Taxonomy" id="83456"/>
    <lineage>
        <taxon>Bacteria</taxon>
        <taxon>Pseudomonadati</taxon>
        <taxon>Myxococcota</taxon>
        <taxon>Myxococcia</taxon>
        <taxon>Myxococcales</taxon>
        <taxon>Cystobacterineae</taxon>
        <taxon>Myxococcaceae</taxon>
        <taxon>Myxococcus</taxon>
    </lineage>
</organism>
<keyword evidence="1" id="KW-1133">Transmembrane helix</keyword>
<evidence type="ECO:0000313" key="2">
    <source>
        <dbReference type="EMBL" id="GEL74039.1"/>
    </source>
</evidence>
<reference evidence="2 5" key="2">
    <citation type="submission" date="2019-07" db="EMBL/GenBank/DDBJ databases">
        <title>Whole genome shotgun sequence of Myxococcus virescens NBRC 100334.</title>
        <authorList>
            <person name="Hosoyama A."/>
            <person name="Uohara A."/>
            <person name="Ohji S."/>
            <person name="Ichikawa N."/>
        </authorList>
    </citation>
    <scope>NUCLEOTIDE SEQUENCE [LARGE SCALE GENOMIC DNA]</scope>
    <source>
        <strain evidence="2 5">NBRC 100334</strain>
    </source>
</reference>
<comment type="caution">
    <text evidence="2">The sequence shown here is derived from an EMBL/GenBank/DDBJ whole genome shotgun (WGS) entry which is preliminary data.</text>
</comment>
<evidence type="ECO:0000256" key="1">
    <source>
        <dbReference type="SAM" id="Phobius"/>
    </source>
</evidence>
<dbReference type="EMBL" id="FNAJ01000014">
    <property type="protein sequence ID" value="SDE90123.1"/>
    <property type="molecule type" value="Genomic_DNA"/>
</dbReference>
<dbReference type="RefSeq" id="WP_090493467.1">
    <property type="nucleotide sequence ID" value="NZ_BJVY01000042.1"/>
</dbReference>
<protein>
    <submittedName>
        <fullName evidence="2">Uncharacterized protein</fullName>
    </submittedName>
</protein>
<keyword evidence="1" id="KW-0812">Transmembrane</keyword>
<dbReference type="EMBL" id="BJVY01000042">
    <property type="protein sequence ID" value="GEL74039.1"/>
    <property type="molecule type" value="Genomic_DNA"/>
</dbReference>
<dbReference type="Proteomes" id="UP000321224">
    <property type="component" value="Unassembled WGS sequence"/>
</dbReference>
<reference evidence="3 4" key="1">
    <citation type="submission" date="2016-10" db="EMBL/GenBank/DDBJ databases">
        <authorList>
            <person name="Varghese N."/>
            <person name="Submissions S."/>
        </authorList>
    </citation>
    <scope>NUCLEOTIDE SEQUENCE [LARGE SCALE GENOMIC DNA]</scope>
    <source>
        <strain evidence="3 4">DSM 2260</strain>
    </source>
</reference>
<evidence type="ECO:0000313" key="3">
    <source>
        <dbReference type="EMBL" id="SDE90123.1"/>
    </source>
</evidence>
<keyword evidence="1" id="KW-0472">Membrane</keyword>